<name>A0A0A7KGY5_9DEIO</name>
<proteinExistence type="predicted"/>
<dbReference type="EMBL" id="CP010028">
    <property type="protein sequence ID" value="AIZ45355.1"/>
    <property type="molecule type" value="Genomic_DNA"/>
</dbReference>
<evidence type="ECO:0000256" key="1">
    <source>
        <dbReference type="SAM" id="SignalP"/>
    </source>
</evidence>
<gene>
    <name evidence="2" type="ORF">QR90_09990</name>
</gene>
<dbReference type="Proteomes" id="UP000030634">
    <property type="component" value="Chromosome"/>
</dbReference>
<dbReference type="HOGENOM" id="CLU_134293_0_0_0"/>
<feature type="chain" id="PRO_5002030597" evidence="1">
    <location>
        <begin position="26"/>
        <end position="170"/>
    </location>
</feature>
<reference evidence="3" key="1">
    <citation type="submission" date="2014-11" db="EMBL/GenBank/DDBJ databases">
        <title>Hymenobacter sp. DG25B genome submission.</title>
        <authorList>
            <person name="Jung H.-Y."/>
            <person name="Kim M.K."/>
            <person name="Srinivasan S."/>
            <person name="Lim S."/>
        </authorList>
    </citation>
    <scope>NUCLEOTIDE SEQUENCE [LARGE SCALE GENOMIC DNA]</scope>
    <source>
        <strain evidence="3">DY59</strain>
    </source>
</reference>
<evidence type="ECO:0000313" key="3">
    <source>
        <dbReference type="Proteomes" id="UP000030634"/>
    </source>
</evidence>
<dbReference type="KEGG" id="dsw:QR90_09990"/>
<accession>A0A0A7KGY5</accession>
<organism evidence="2 3">
    <name type="scientific">Deinococcus radiopugnans</name>
    <dbReference type="NCBI Taxonomy" id="57497"/>
    <lineage>
        <taxon>Bacteria</taxon>
        <taxon>Thermotogati</taxon>
        <taxon>Deinococcota</taxon>
        <taxon>Deinococci</taxon>
        <taxon>Deinococcales</taxon>
        <taxon>Deinococcaceae</taxon>
        <taxon>Deinococcus</taxon>
    </lineage>
</organism>
<dbReference type="AlphaFoldDB" id="A0A0A7KGY5"/>
<keyword evidence="1" id="KW-0732">Signal</keyword>
<evidence type="ECO:0000313" key="2">
    <source>
        <dbReference type="EMBL" id="AIZ45355.1"/>
    </source>
</evidence>
<dbReference type="RefSeq" id="WP_039684246.1">
    <property type="nucleotide sequence ID" value="NZ_CP010028.1"/>
</dbReference>
<dbReference type="PROSITE" id="PS51257">
    <property type="entry name" value="PROKAR_LIPOPROTEIN"/>
    <property type="match status" value="1"/>
</dbReference>
<sequence length="170" mass="16927">MMNRIPVLLGAVLAGVLASCAPTVAGPQLGRIVNSVTGQEGTVSFVRGTLQPRLGNPFAADNATIRISGQSYSGRTAILNGSAASLLPAGLGLSLSVGGSAAIGENGAVAVGTRLDTPRPGAPAVRSGNLIARTAGTPTLTLTCTLTVDESEHGIGECTGNDGVKYALQF</sequence>
<protein>
    <submittedName>
        <fullName evidence="2">Uncharacterized protein</fullName>
    </submittedName>
</protein>
<dbReference type="STRING" id="1182571.QR90_09990"/>
<feature type="signal peptide" evidence="1">
    <location>
        <begin position="1"/>
        <end position="25"/>
    </location>
</feature>